<dbReference type="NCBIfam" id="TIGR02785">
    <property type="entry name" value="addA_Gpos"/>
    <property type="match status" value="1"/>
</dbReference>
<dbReference type="InterPro" id="IPR014152">
    <property type="entry name" value="AddA"/>
</dbReference>
<keyword evidence="6" id="KW-0269">Exonuclease</keyword>
<keyword evidence="10" id="KW-0413">Isomerase</keyword>
<evidence type="ECO:0000256" key="8">
    <source>
        <dbReference type="ARBA" id="ARBA00023125"/>
    </source>
</evidence>
<keyword evidence="8" id="KW-0238">DNA-binding</keyword>
<evidence type="ECO:0000256" key="2">
    <source>
        <dbReference type="ARBA" id="ARBA00022741"/>
    </source>
</evidence>
<dbReference type="PANTHER" id="PTHR11070:SF48">
    <property type="entry name" value="ATP-DEPENDENT HELICASE_NUCLEASE SUBUNIT A"/>
    <property type="match status" value="1"/>
</dbReference>
<name>A0A7I8D4Z5_9FIRM</name>
<feature type="domain" description="UvrD-like helicase ATP-binding" evidence="15">
    <location>
        <begin position="4"/>
        <end position="472"/>
    </location>
</feature>
<evidence type="ECO:0000313" key="17">
    <source>
        <dbReference type="EMBL" id="BCI61105.1"/>
    </source>
</evidence>
<dbReference type="InterPro" id="IPR000212">
    <property type="entry name" value="DNA_helicase_UvrD/REP"/>
</dbReference>
<evidence type="ECO:0000256" key="5">
    <source>
        <dbReference type="ARBA" id="ARBA00022806"/>
    </source>
</evidence>
<evidence type="ECO:0000256" key="3">
    <source>
        <dbReference type="ARBA" id="ARBA00022763"/>
    </source>
</evidence>
<proteinExistence type="predicted"/>
<feature type="domain" description="UvrD-like helicase C-terminal" evidence="16">
    <location>
        <begin position="473"/>
        <end position="773"/>
    </location>
</feature>
<evidence type="ECO:0000256" key="7">
    <source>
        <dbReference type="ARBA" id="ARBA00022840"/>
    </source>
</evidence>
<evidence type="ECO:0000259" key="16">
    <source>
        <dbReference type="PROSITE" id="PS51217"/>
    </source>
</evidence>
<gene>
    <name evidence="17" type="primary">addA</name>
    <name evidence="17" type="ORF">C12CBH8_17440</name>
</gene>
<evidence type="ECO:0000256" key="13">
    <source>
        <dbReference type="ARBA" id="ARBA00048988"/>
    </source>
</evidence>
<evidence type="ECO:0000256" key="1">
    <source>
        <dbReference type="ARBA" id="ARBA00022722"/>
    </source>
</evidence>
<keyword evidence="1" id="KW-0540">Nuclease</keyword>
<keyword evidence="18" id="KW-1185">Reference proteome</keyword>
<dbReference type="InterPro" id="IPR011335">
    <property type="entry name" value="Restrct_endonuc-II-like"/>
</dbReference>
<dbReference type="GO" id="GO:0005829">
    <property type="term" value="C:cytosol"/>
    <property type="evidence" value="ECO:0007669"/>
    <property type="project" value="TreeGrafter"/>
</dbReference>
<sequence length="1173" mass="131588">MSSAKWTSDQNDAIVTRGGSLLVSAAAGSGKTAVLVQRVIERITDPQHPCDIDRLLVVTFTRAAAAEMRGRVAARLTELLSQNPHDSNLHRQKMLLGNAHICTVHSFCVDLVRENFHLLHIAPDFKLASDAQMVLLREQAAEQTIEHFYALEHSPFPDLADLLGARRNDAPLVRVMDRLYEFVRSHPFPEQWMQKKADDYRTSLPVCETKWGAAAFAYAQSAVEYCRGILKSCHASLGVDPVVDAAFSPSFCAMEDTLAQLAACLNKQRWDDCYHLLESAAFERQKPIKKGEGGPLKDRAGAVKKEISSILSRLQGIFSMSEQEFWEDLQALSPLVDSLMGAVSFYSDTLDSLKADRKLLDFGDLEHLALRVLVRPDADGYRQTQEAAELSFRFDEVLVDEYQDTNEAQDMIFRAVSQGESNLFMVGDVKQSIYRFRQAMPEIFLRRRDAFPPLKEGHFPARITLDRNFRSRKGVTDGVNFVFSQLMSRELGELDYTKEESLVCRATYPFDTDDVTEMAIISYDSAEDSRDQAEARWIASRIRRMVDEKVLISGPEGPRPASYRDFCILLRSKEARAPLYVEQLKLQGIPAHADVSGGFFETKEIAAILSLLRVIDNPLQDVPLLAALMSPIFGFTPDDLADIRLSDKRCPLYTALVQCGEDHPKCRRFLDIVASLRTLAATLPADQLLIRVYEQLSYPALVQAMPGGEIRRLNLNLLLDYARRFEQNGHRGLSDFIRFLDRLEESGSDLSPASALPPSADVVHILSIHGSKGLEFPVCIVAGCSVSFNRSDVSGAFLLHPELGVGCKRRMPDGRQFTTLPREAVALEIERGFLSEEMRVLYVAMTRAREKLILTMALEDPEASVSALASSLPETGPIPPFVLRRCKGYSDWLMLCALRHPDGQILRDLANRPGLSSVPAEGSLLVSLEEAPSISSPAEDESLPAAPDSEFTRLIHDRFGWKYPYEQLSHIPSKLAASELLAHRIRPEDVASSIPAFAEGRPLTAAQRGTVLHTFLQLSDWKNASLHPEEEVGRLVTSGHLSQKEADCIDLGKVKQFFESPLYRRIVHADRVHRELQFHVFLPPSYLDPDVSDSSDENVVLQGVADLVLEEKDGLVLVDYKTDHVWDPEILRQRYTMQLRRYAYAMEQVLDKPVKQLLLYSFSLGQTVEIFKQ</sequence>
<organism evidence="17 18">
    <name type="scientific">Solibaculum mannosilyticum</name>
    <dbReference type="NCBI Taxonomy" id="2780922"/>
    <lineage>
        <taxon>Bacteria</taxon>
        <taxon>Bacillati</taxon>
        <taxon>Bacillota</taxon>
        <taxon>Clostridia</taxon>
        <taxon>Eubacteriales</taxon>
        <taxon>Oscillospiraceae</taxon>
        <taxon>Solibaculum</taxon>
    </lineage>
</organism>
<dbReference type="EC" id="5.6.2.4" evidence="12"/>
<dbReference type="GO" id="GO:0003677">
    <property type="term" value="F:DNA binding"/>
    <property type="evidence" value="ECO:0007669"/>
    <property type="project" value="UniProtKB-KW"/>
</dbReference>
<dbReference type="Gene3D" id="3.40.50.300">
    <property type="entry name" value="P-loop containing nucleotide triphosphate hydrolases"/>
    <property type="match status" value="4"/>
</dbReference>
<dbReference type="InterPro" id="IPR038726">
    <property type="entry name" value="PDDEXK_AddAB-type"/>
</dbReference>
<dbReference type="SUPFAM" id="SSF52980">
    <property type="entry name" value="Restriction endonuclease-like"/>
    <property type="match status" value="1"/>
</dbReference>
<dbReference type="PANTHER" id="PTHR11070">
    <property type="entry name" value="UVRD / RECB / PCRA DNA HELICASE FAMILY MEMBER"/>
    <property type="match status" value="1"/>
</dbReference>
<evidence type="ECO:0000256" key="9">
    <source>
        <dbReference type="ARBA" id="ARBA00023204"/>
    </source>
</evidence>
<evidence type="ECO:0000259" key="15">
    <source>
        <dbReference type="PROSITE" id="PS51198"/>
    </source>
</evidence>
<evidence type="ECO:0000256" key="6">
    <source>
        <dbReference type="ARBA" id="ARBA00022839"/>
    </source>
</evidence>
<keyword evidence="9" id="KW-0234">DNA repair</keyword>
<dbReference type="GO" id="GO:0000725">
    <property type="term" value="P:recombinational repair"/>
    <property type="evidence" value="ECO:0007669"/>
    <property type="project" value="TreeGrafter"/>
</dbReference>
<keyword evidence="2 14" id="KW-0547">Nucleotide-binding</keyword>
<dbReference type="PROSITE" id="PS51198">
    <property type="entry name" value="UVRD_HELICASE_ATP_BIND"/>
    <property type="match status" value="1"/>
</dbReference>
<keyword evidence="3" id="KW-0227">DNA damage</keyword>
<evidence type="ECO:0000256" key="10">
    <source>
        <dbReference type="ARBA" id="ARBA00023235"/>
    </source>
</evidence>
<accession>A0A7I8D4Z5</accession>
<feature type="binding site" evidence="14">
    <location>
        <begin position="25"/>
        <end position="32"/>
    </location>
    <ligand>
        <name>ATP</name>
        <dbReference type="ChEBI" id="CHEBI:30616"/>
    </ligand>
</feature>
<dbReference type="InterPro" id="IPR011604">
    <property type="entry name" value="PDDEXK-like_dom_sf"/>
</dbReference>
<dbReference type="GO" id="GO:0033202">
    <property type="term" value="C:DNA helicase complex"/>
    <property type="evidence" value="ECO:0007669"/>
    <property type="project" value="TreeGrafter"/>
</dbReference>
<dbReference type="KEGG" id="sman:C12CBH8_17440"/>
<dbReference type="InterPro" id="IPR014016">
    <property type="entry name" value="UvrD-like_ATP-bd"/>
</dbReference>
<dbReference type="EMBL" id="AP023321">
    <property type="protein sequence ID" value="BCI61105.1"/>
    <property type="molecule type" value="Genomic_DNA"/>
</dbReference>
<protein>
    <recommendedName>
        <fullName evidence="12">DNA 3'-5' helicase</fullName>
        <ecNumber evidence="12">5.6.2.4</ecNumber>
    </recommendedName>
</protein>
<dbReference type="RefSeq" id="WP_215533057.1">
    <property type="nucleotide sequence ID" value="NZ_AP023321.1"/>
</dbReference>
<dbReference type="Proteomes" id="UP000593890">
    <property type="component" value="Chromosome"/>
</dbReference>
<dbReference type="Pfam" id="PF00580">
    <property type="entry name" value="UvrD-helicase"/>
    <property type="match status" value="1"/>
</dbReference>
<dbReference type="PROSITE" id="PS51217">
    <property type="entry name" value="UVRD_HELICASE_CTER"/>
    <property type="match status" value="1"/>
</dbReference>
<dbReference type="InterPro" id="IPR014017">
    <property type="entry name" value="DNA_helicase_UvrD-like_C"/>
</dbReference>
<dbReference type="Pfam" id="PF13361">
    <property type="entry name" value="UvrD_C"/>
    <property type="match status" value="2"/>
</dbReference>
<reference evidence="18" key="1">
    <citation type="submission" date="2020-07" db="EMBL/GenBank/DDBJ databases">
        <title>Complete genome sequencing of Clostridia bacterium strain 12CBH8.</title>
        <authorList>
            <person name="Sakamoto M."/>
            <person name="Murakami T."/>
            <person name="Mori H."/>
        </authorList>
    </citation>
    <scope>NUCLEOTIDE SEQUENCE [LARGE SCALE GENOMIC DNA]</scope>
    <source>
        <strain evidence="18">12CBH8</strain>
    </source>
</reference>
<evidence type="ECO:0000256" key="4">
    <source>
        <dbReference type="ARBA" id="ARBA00022801"/>
    </source>
</evidence>
<dbReference type="GO" id="GO:0004527">
    <property type="term" value="F:exonuclease activity"/>
    <property type="evidence" value="ECO:0007669"/>
    <property type="project" value="UniProtKB-KW"/>
</dbReference>
<dbReference type="GO" id="GO:0006302">
    <property type="term" value="P:double-strand break repair"/>
    <property type="evidence" value="ECO:0007669"/>
    <property type="project" value="InterPro"/>
</dbReference>
<evidence type="ECO:0000313" key="18">
    <source>
        <dbReference type="Proteomes" id="UP000593890"/>
    </source>
</evidence>
<keyword evidence="5 14" id="KW-0347">Helicase</keyword>
<dbReference type="AlphaFoldDB" id="A0A7I8D4Z5"/>
<evidence type="ECO:0000256" key="12">
    <source>
        <dbReference type="ARBA" id="ARBA00034808"/>
    </source>
</evidence>
<keyword evidence="7 14" id="KW-0067">ATP-binding</keyword>
<evidence type="ECO:0000256" key="14">
    <source>
        <dbReference type="PROSITE-ProRule" id="PRU00560"/>
    </source>
</evidence>
<dbReference type="SUPFAM" id="SSF52540">
    <property type="entry name" value="P-loop containing nucleoside triphosphate hydrolases"/>
    <property type="match status" value="1"/>
</dbReference>
<dbReference type="CDD" id="cd17932">
    <property type="entry name" value="DEXQc_UvrD"/>
    <property type="match status" value="1"/>
</dbReference>
<comment type="catalytic activity">
    <reaction evidence="13">
        <text>ATP + H2O = ADP + phosphate + H(+)</text>
        <dbReference type="Rhea" id="RHEA:13065"/>
        <dbReference type="ChEBI" id="CHEBI:15377"/>
        <dbReference type="ChEBI" id="CHEBI:15378"/>
        <dbReference type="ChEBI" id="CHEBI:30616"/>
        <dbReference type="ChEBI" id="CHEBI:43474"/>
        <dbReference type="ChEBI" id="CHEBI:456216"/>
        <dbReference type="EC" id="5.6.2.4"/>
    </reaction>
</comment>
<dbReference type="Gene3D" id="3.90.320.10">
    <property type="match status" value="1"/>
</dbReference>
<dbReference type="InterPro" id="IPR027417">
    <property type="entry name" value="P-loop_NTPase"/>
</dbReference>
<dbReference type="GO" id="GO:0043138">
    <property type="term" value="F:3'-5' DNA helicase activity"/>
    <property type="evidence" value="ECO:0007669"/>
    <property type="project" value="UniProtKB-EC"/>
</dbReference>
<keyword evidence="4 14" id="KW-0378">Hydrolase</keyword>
<evidence type="ECO:0000256" key="11">
    <source>
        <dbReference type="ARBA" id="ARBA00034617"/>
    </source>
</evidence>
<comment type="catalytic activity">
    <reaction evidence="11">
        <text>Couples ATP hydrolysis with the unwinding of duplex DNA by translocating in the 3'-5' direction.</text>
        <dbReference type="EC" id="5.6.2.4"/>
    </reaction>
</comment>
<dbReference type="GO" id="GO:0005524">
    <property type="term" value="F:ATP binding"/>
    <property type="evidence" value="ECO:0007669"/>
    <property type="project" value="UniProtKB-UniRule"/>
</dbReference>
<dbReference type="Pfam" id="PF12705">
    <property type="entry name" value="PDDEXK_1"/>
    <property type="match status" value="1"/>
</dbReference>